<evidence type="ECO:0000259" key="19">
    <source>
        <dbReference type="Pfam" id="PF23598"/>
    </source>
</evidence>
<dbReference type="Proteomes" id="UP001066276">
    <property type="component" value="Chromosome 4_1"/>
</dbReference>
<dbReference type="GO" id="GO:0034220">
    <property type="term" value="P:monoatomic ion transmembrane transport"/>
    <property type="evidence" value="ECO:0007669"/>
    <property type="project" value="UniProtKB-KW"/>
</dbReference>
<dbReference type="PANTHER" id="PTHR48051:SF1">
    <property type="entry name" value="RAS SUPPRESSOR PROTEIN 1"/>
    <property type="match status" value="1"/>
</dbReference>
<keyword evidence="12" id="KW-0407">Ion channel</keyword>
<dbReference type="Pfam" id="PF00560">
    <property type="entry name" value="LRR_1"/>
    <property type="match status" value="1"/>
</dbReference>
<dbReference type="InterPro" id="IPR032675">
    <property type="entry name" value="LRR_dom_sf"/>
</dbReference>
<dbReference type="PANTHER" id="PTHR48051">
    <property type="match status" value="1"/>
</dbReference>
<keyword evidence="10 17" id="KW-0472">Membrane</keyword>
<dbReference type="AlphaFoldDB" id="A0AAV7T8G2"/>
<dbReference type="SMART" id="SM00369">
    <property type="entry name" value="LRR_TYP"/>
    <property type="match status" value="6"/>
</dbReference>
<dbReference type="InterPro" id="IPR003591">
    <property type="entry name" value="Leu-rich_rpt_typical-subtyp"/>
</dbReference>
<dbReference type="InterPro" id="IPR050216">
    <property type="entry name" value="LRR_domain-containing"/>
</dbReference>
<gene>
    <name evidence="20" type="ORF">NDU88_004787</name>
</gene>
<dbReference type="Pfam" id="PF23598">
    <property type="entry name" value="LRR_14"/>
    <property type="match status" value="1"/>
</dbReference>
<comment type="catalytic activity">
    <reaction evidence="13">
        <text>iodide(out) = iodide(in)</text>
        <dbReference type="Rhea" id="RHEA:66324"/>
        <dbReference type="ChEBI" id="CHEBI:16382"/>
    </reaction>
</comment>
<evidence type="ECO:0000256" key="11">
    <source>
        <dbReference type="ARBA" id="ARBA00023157"/>
    </source>
</evidence>
<comment type="catalytic activity">
    <reaction evidence="14">
        <text>taurine(out) = taurine(in)</text>
        <dbReference type="Rhea" id="RHEA:66328"/>
        <dbReference type="ChEBI" id="CHEBI:507393"/>
    </reaction>
</comment>
<organism evidence="20 21">
    <name type="scientific">Pleurodeles waltl</name>
    <name type="common">Iberian ribbed newt</name>
    <dbReference type="NCBI Taxonomy" id="8319"/>
    <lineage>
        <taxon>Eukaryota</taxon>
        <taxon>Metazoa</taxon>
        <taxon>Chordata</taxon>
        <taxon>Craniata</taxon>
        <taxon>Vertebrata</taxon>
        <taxon>Euteleostomi</taxon>
        <taxon>Amphibia</taxon>
        <taxon>Batrachia</taxon>
        <taxon>Caudata</taxon>
        <taxon>Salamandroidea</taxon>
        <taxon>Salamandridae</taxon>
        <taxon>Pleurodelinae</taxon>
        <taxon>Pleurodeles</taxon>
    </lineage>
</organism>
<dbReference type="GO" id="GO:0005886">
    <property type="term" value="C:plasma membrane"/>
    <property type="evidence" value="ECO:0007669"/>
    <property type="project" value="UniProtKB-SubCell"/>
</dbReference>
<evidence type="ECO:0000256" key="12">
    <source>
        <dbReference type="ARBA" id="ARBA00023303"/>
    </source>
</evidence>
<comment type="catalytic activity">
    <reaction evidence="15">
        <text>chloride(in) = chloride(out)</text>
        <dbReference type="Rhea" id="RHEA:29823"/>
        <dbReference type="ChEBI" id="CHEBI:17996"/>
    </reaction>
</comment>
<keyword evidence="6 17" id="KW-0812">Transmembrane</keyword>
<evidence type="ECO:0000259" key="18">
    <source>
        <dbReference type="Pfam" id="PF12534"/>
    </source>
</evidence>
<keyword evidence="5" id="KW-0433">Leucine-rich repeat</keyword>
<evidence type="ECO:0000256" key="14">
    <source>
        <dbReference type="ARBA" id="ARBA00024158"/>
    </source>
</evidence>
<feature type="transmembrane region" description="Helical" evidence="17">
    <location>
        <begin position="293"/>
        <end position="314"/>
    </location>
</feature>
<evidence type="ECO:0000313" key="20">
    <source>
        <dbReference type="EMBL" id="KAJ1172945.1"/>
    </source>
</evidence>
<evidence type="ECO:0000256" key="15">
    <source>
        <dbReference type="ARBA" id="ARBA00024167"/>
    </source>
</evidence>
<evidence type="ECO:0000256" key="10">
    <source>
        <dbReference type="ARBA" id="ARBA00023136"/>
    </source>
</evidence>
<evidence type="ECO:0000256" key="5">
    <source>
        <dbReference type="ARBA" id="ARBA00022614"/>
    </source>
</evidence>
<dbReference type="SMART" id="SM00365">
    <property type="entry name" value="LRR_SD22"/>
    <property type="match status" value="3"/>
</dbReference>
<keyword evidence="8 17" id="KW-1133">Transmembrane helix</keyword>
<dbReference type="InterPro" id="IPR055414">
    <property type="entry name" value="LRR_R13L4/SHOC2-like"/>
</dbReference>
<dbReference type="InterPro" id="IPR001611">
    <property type="entry name" value="Leu-rich_rpt"/>
</dbReference>
<keyword evidence="11" id="KW-1015">Disulfide bond</keyword>
<evidence type="ECO:0000256" key="2">
    <source>
        <dbReference type="ARBA" id="ARBA00010471"/>
    </source>
</evidence>
<dbReference type="InterPro" id="IPR021040">
    <property type="entry name" value="LRRC8_Pannexin-like"/>
</dbReference>
<evidence type="ECO:0000256" key="6">
    <source>
        <dbReference type="ARBA" id="ARBA00022692"/>
    </source>
</evidence>
<dbReference type="SUPFAM" id="SSF52047">
    <property type="entry name" value="RNI-like"/>
    <property type="match status" value="1"/>
</dbReference>
<evidence type="ECO:0000256" key="9">
    <source>
        <dbReference type="ARBA" id="ARBA00023065"/>
    </source>
</evidence>
<keyword evidence="4" id="KW-1003">Cell membrane</keyword>
<keyword evidence="21" id="KW-1185">Reference proteome</keyword>
<sequence>MAPPSGPAAPLVSFEKMICIPVPPGFSVTDNVWNVTALNKLNTMDMNTGFKTELDLQYYGLINQWCYDNAILTYSKFFPYLILTNSMIFLISSNFWFKFPGTSSKIEHFIAVLGKCLDSPWTTRALSETVYEDTEFYSEQASSSSISPTASIPSATTLVIESKTEHVVQTLPTGGAVEEPPLTPKQSKKLPGASLDRTSGKILDKREGEQAKALFEKVKMFRVHTEEKDILYQMYKRQTILRALETVVFLSYVAVYTPRMRHAVHCTDSLNITGFIDYYCIHGLWRMYSMLSIGYLFALSIYCCTCFYTLYWIFYVKLKEYSFEATRRESGITDIPDVVNDFAFLLHLIDQYDTLYSWKFAVFLSDVSETKLLQVNLNHYWTTEKLRQCLTINSEGKIELRLFMIPGIPSLVFEVNEIEVLKLEFIRSPTINSTVTHLRALRELCLHNCNVKLESQALVFLKKNLLVLRVHFSSAQELPSWLYQMWKLQELYLKGRLQIDKVAINVHSLRGLKELKTLYLQLSMGKLPSAMLDVAGTLSQLTIHNEGARFHSLSSLKKFYNLTHLRLLDCKLERIPSSIFSLTNMKEIDLTNNSLTSLEELASCQHLKKLSCLKLSENTITSIPASIEKISAITTLQVNSNMLSNLNTSICNLKQLSHLDISSNVIEKIPHEIGQLKKLEHLNASHNNISELPAELFTCTNLQTLLLSHNKIQTLPPLVGNLVQLNVLSLNENLLEKLPVELEKCVYLSKTQLVVERELFSTLPADVRHQLQNKSPIKDTSASSFG</sequence>
<protein>
    <recommendedName>
        <fullName evidence="22">LRRC8 pannexin-like TM region domain-containing protein</fullName>
    </recommendedName>
</protein>
<comment type="similarity">
    <text evidence="2">Belongs to the LRRC8 family.</text>
</comment>
<reference evidence="20" key="1">
    <citation type="journal article" date="2022" name="bioRxiv">
        <title>Sequencing and chromosome-scale assembly of the giantPleurodeles waltlgenome.</title>
        <authorList>
            <person name="Brown T."/>
            <person name="Elewa A."/>
            <person name="Iarovenko S."/>
            <person name="Subramanian E."/>
            <person name="Araus A.J."/>
            <person name="Petzold A."/>
            <person name="Susuki M."/>
            <person name="Suzuki K.-i.T."/>
            <person name="Hayashi T."/>
            <person name="Toyoda A."/>
            <person name="Oliveira C."/>
            <person name="Osipova E."/>
            <person name="Leigh N.D."/>
            <person name="Simon A."/>
            <person name="Yun M.H."/>
        </authorList>
    </citation>
    <scope>NUCLEOTIDE SEQUENCE</scope>
    <source>
        <strain evidence="20">20211129_DDA</strain>
        <tissue evidence="20">Liver</tissue>
    </source>
</reference>
<evidence type="ECO:0000256" key="3">
    <source>
        <dbReference type="ARBA" id="ARBA00022448"/>
    </source>
</evidence>
<feature type="region of interest" description="Disordered" evidence="16">
    <location>
        <begin position="174"/>
        <end position="193"/>
    </location>
</feature>
<feature type="transmembrane region" description="Helical" evidence="17">
    <location>
        <begin position="77"/>
        <end position="97"/>
    </location>
</feature>
<proteinExistence type="inferred from homology"/>
<dbReference type="PROSITE" id="PS51450">
    <property type="entry name" value="LRR"/>
    <property type="match status" value="4"/>
</dbReference>
<evidence type="ECO:0000256" key="8">
    <source>
        <dbReference type="ARBA" id="ARBA00022989"/>
    </source>
</evidence>
<evidence type="ECO:0000256" key="17">
    <source>
        <dbReference type="SAM" id="Phobius"/>
    </source>
</evidence>
<comment type="caution">
    <text evidence="20">The sequence shown here is derived from an EMBL/GenBank/DDBJ whole genome shotgun (WGS) entry which is preliminary data.</text>
</comment>
<feature type="domain" description="Disease resistance R13L4/SHOC-2-like LRR" evidence="19">
    <location>
        <begin position="590"/>
        <end position="684"/>
    </location>
</feature>
<accession>A0AAV7T8G2</accession>
<dbReference type="Gene3D" id="3.80.10.10">
    <property type="entry name" value="Ribonuclease Inhibitor"/>
    <property type="match status" value="1"/>
</dbReference>
<evidence type="ECO:0000256" key="4">
    <source>
        <dbReference type="ARBA" id="ARBA00022475"/>
    </source>
</evidence>
<evidence type="ECO:0000256" key="1">
    <source>
        <dbReference type="ARBA" id="ARBA00004651"/>
    </source>
</evidence>
<evidence type="ECO:0000313" key="21">
    <source>
        <dbReference type="Proteomes" id="UP001066276"/>
    </source>
</evidence>
<keyword evidence="7" id="KW-0677">Repeat</keyword>
<keyword evidence="9" id="KW-0406">Ion transport</keyword>
<keyword evidence="3" id="KW-0813">Transport</keyword>
<evidence type="ECO:0000256" key="13">
    <source>
        <dbReference type="ARBA" id="ARBA00024145"/>
    </source>
</evidence>
<dbReference type="SUPFAM" id="SSF52058">
    <property type="entry name" value="L domain-like"/>
    <property type="match status" value="1"/>
</dbReference>
<feature type="domain" description="LRRC8 pannexin-like TM region" evidence="18">
    <location>
        <begin position="28"/>
        <end position="310"/>
    </location>
</feature>
<dbReference type="Pfam" id="PF12534">
    <property type="entry name" value="Pannexin_like"/>
    <property type="match status" value="1"/>
</dbReference>
<evidence type="ECO:0008006" key="22">
    <source>
        <dbReference type="Google" id="ProtNLM"/>
    </source>
</evidence>
<evidence type="ECO:0000256" key="7">
    <source>
        <dbReference type="ARBA" id="ARBA00022737"/>
    </source>
</evidence>
<dbReference type="EMBL" id="JANPWB010000007">
    <property type="protein sequence ID" value="KAJ1172945.1"/>
    <property type="molecule type" value="Genomic_DNA"/>
</dbReference>
<comment type="subcellular location">
    <subcellularLocation>
        <location evidence="1">Cell membrane</location>
        <topology evidence="1">Multi-pass membrane protein</topology>
    </subcellularLocation>
</comment>
<dbReference type="GO" id="GO:0005737">
    <property type="term" value="C:cytoplasm"/>
    <property type="evidence" value="ECO:0007669"/>
    <property type="project" value="TreeGrafter"/>
</dbReference>
<evidence type="ECO:0000256" key="16">
    <source>
        <dbReference type="SAM" id="MobiDB-lite"/>
    </source>
</evidence>
<name>A0AAV7T8G2_PLEWA</name>